<dbReference type="Pfam" id="PF01169">
    <property type="entry name" value="GDT1"/>
    <property type="match status" value="2"/>
</dbReference>
<dbReference type="Proteomes" id="UP000253918">
    <property type="component" value="Unassembled WGS sequence"/>
</dbReference>
<keyword evidence="5 6" id="KW-0472">Membrane</keyword>
<dbReference type="OrthoDB" id="7585760at2"/>
<feature type="transmembrane region" description="Helical" evidence="6">
    <location>
        <begin position="164"/>
        <end position="185"/>
    </location>
</feature>
<evidence type="ECO:0000256" key="1">
    <source>
        <dbReference type="ARBA" id="ARBA00004141"/>
    </source>
</evidence>
<evidence type="ECO:0000256" key="5">
    <source>
        <dbReference type="ARBA" id="ARBA00023136"/>
    </source>
</evidence>
<comment type="similarity">
    <text evidence="2 6">Belongs to the GDT1 family.</text>
</comment>
<evidence type="ECO:0000313" key="7">
    <source>
        <dbReference type="EMBL" id="RDE04836.1"/>
    </source>
</evidence>
<feature type="transmembrane region" description="Helical" evidence="6">
    <location>
        <begin position="70"/>
        <end position="89"/>
    </location>
</feature>
<protein>
    <recommendedName>
        <fullName evidence="6">GDT1 family protein</fullName>
    </recommendedName>
</protein>
<dbReference type="PANTHER" id="PTHR12608:SF1">
    <property type="entry name" value="TRANSMEMBRANE PROTEIN 165"/>
    <property type="match status" value="1"/>
</dbReference>
<sequence length="188" mass="19305">MDALMAALLAALVSQPGDRTPWLAAILADRTRRPLAVLLGLALALAIVQAVAAGAGAWIGPKLSPNAQTLLLALALLSAAAAMVTRIKPPDRLEGWRLPPVVTAFLGILILAAGDRTQFLTFAIAARSPAPWLAAVGALIGALAVNVPALLAGERARRRVPLAALRWTGAALFAVTAIVTGLSALRLV</sequence>
<dbReference type="RefSeq" id="WP_114688574.1">
    <property type="nucleotide sequence ID" value="NZ_QQNB01000003.1"/>
</dbReference>
<evidence type="ECO:0000256" key="2">
    <source>
        <dbReference type="ARBA" id="ARBA00009190"/>
    </source>
</evidence>
<dbReference type="GO" id="GO:0046873">
    <property type="term" value="F:metal ion transmembrane transporter activity"/>
    <property type="evidence" value="ECO:0007669"/>
    <property type="project" value="InterPro"/>
</dbReference>
<feature type="transmembrane region" description="Helical" evidence="6">
    <location>
        <begin position="132"/>
        <end position="152"/>
    </location>
</feature>
<keyword evidence="4 6" id="KW-1133">Transmembrane helix</keyword>
<proteinExistence type="inferred from homology"/>
<dbReference type="AlphaFoldDB" id="A0A369VR25"/>
<dbReference type="PANTHER" id="PTHR12608">
    <property type="entry name" value="TRANSMEMBRANE PROTEIN HTP-1 RELATED"/>
    <property type="match status" value="1"/>
</dbReference>
<comment type="subcellular location">
    <subcellularLocation>
        <location evidence="1 6">Membrane</location>
        <topology evidence="1 6">Multi-pass membrane protein</topology>
    </subcellularLocation>
</comment>
<accession>A0A369VR25</accession>
<organism evidence="7 8">
    <name type="scientific">Sphingomonas aracearum</name>
    <dbReference type="NCBI Taxonomy" id="2283317"/>
    <lineage>
        <taxon>Bacteria</taxon>
        <taxon>Pseudomonadati</taxon>
        <taxon>Pseudomonadota</taxon>
        <taxon>Alphaproteobacteria</taxon>
        <taxon>Sphingomonadales</taxon>
        <taxon>Sphingomonadaceae</taxon>
        <taxon>Sphingomonas</taxon>
    </lineage>
</organism>
<feature type="transmembrane region" description="Helical" evidence="6">
    <location>
        <begin position="101"/>
        <end position="125"/>
    </location>
</feature>
<evidence type="ECO:0000256" key="6">
    <source>
        <dbReference type="RuleBase" id="RU365102"/>
    </source>
</evidence>
<name>A0A369VR25_9SPHN</name>
<reference evidence="7 8" key="1">
    <citation type="submission" date="2018-07" db="EMBL/GenBank/DDBJ databases">
        <title>a novel species of Sphingomonas isolated from the rhizosphere soil of Araceae plant.</title>
        <authorList>
            <person name="Zhiyong W."/>
            <person name="Qinglan Z."/>
            <person name="Zhiwei F."/>
            <person name="Ding X."/>
            <person name="Gejiao W."/>
            <person name="Shixue Z."/>
        </authorList>
    </citation>
    <scope>NUCLEOTIDE SEQUENCE [LARGE SCALE GENOMIC DNA]</scope>
    <source>
        <strain evidence="7 8">WZY 27</strain>
    </source>
</reference>
<keyword evidence="3 6" id="KW-0812">Transmembrane</keyword>
<dbReference type="InterPro" id="IPR001727">
    <property type="entry name" value="GDT1-like"/>
</dbReference>
<evidence type="ECO:0000256" key="4">
    <source>
        <dbReference type="ARBA" id="ARBA00022989"/>
    </source>
</evidence>
<evidence type="ECO:0000256" key="3">
    <source>
        <dbReference type="ARBA" id="ARBA00022692"/>
    </source>
</evidence>
<evidence type="ECO:0000313" key="8">
    <source>
        <dbReference type="Proteomes" id="UP000253918"/>
    </source>
</evidence>
<keyword evidence="8" id="KW-1185">Reference proteome</keyword>
<dbReference type="GO" id="GO:0016020">
    <property type="term" value="C:membrane"/>
    <property type="evidence" value="ECO:0007669"/>
    <property type="project" value="UniProtKB-SubCell"/>
</dbReference>
<dbReference type="EMBL" id="QQNB01000003">
    <property type="protein sequence ID" value="RDE04836.1"/>
    <property type="molecule type" value="Genomic_DNA"/>
</dbReference>
<comment type="caution">
    <text evidence="7">The sequence shown here is derived from an EMBL/GenBank/DDBJ whole genome shotgun (WGS) entry which is preliminary data.</text>
</comment>
<feature type="transmembrane region" description="Helical" evidence="6">
    <location>
        <begin position="35"/>
        <end position="58"/>
    </location>
</feature>
<gene>
    <name evidence="7" type="ORF">DVW87_14795</name>
</gene>